<comment type="caution">
    <text evidence="1">The sequence shown here is derived from an EMBL/GenBank/DDBJ whole genome shotgun (WGS) entry which is preliminary data.</text>
</comment>
<proteinExistence type="predicted"/>
<reference evidence="1" key="2">
    <citation type="journal article" date="2019" name="Genome Biol. Evol.">
        <title>Day and night: Metabolic profiles and evolutionary relationships of six axenic non-marine cyanobacteria.</title>
        <authorList>
            <person name="Will S.E."/>
            <person name="Henke P."/>
            <person name="Boedeker C."/>
            <person name="Huang S."/>
            <person name="Brinkmann H."/>
            <person name="Rohde M."/>
            <person name="Jarek M."/>
            <person name="Friedl T."/>
            <person name="Seufert S."/>
            <person name="Schumacher M."/>
            <person name="Overmann J."/>
            <person name="Neumann-Schaal M."/>
            <person name="Petersen J."/>
        </authorList>
    </citation>
    <scope>NUCLEOTIDE SEQUENCE [LARGE SCALE GENOMIC DNA]</scope>
    <source>
        <strain evidence="1">PCC 7102</strain>
    </source>
</reference>
<dbReference type="Proteomes" id="UP000271624">
    <property type="component" value="Unassembled WGS sequence"/>
</dbReference>
<evidence type="ECO:0000313" key="2">
    <source>
        <dbReference type="Proteomes" id="UP000271624"/>
    </source>
</evidence>
<gene>
    <name evidence="1" type="ORF">DSM106972_021070</name>
</gene>
<sequence>MQSILDHAITQSDTTKVFLSNNTKEFGNAEARFGLRASDVMYFSNTNSLISWIDSQS</sequence>
<keyword evidence="2" id="KW-1185">Reference proteome</keyword>
<dbReference type="AlphaFoldDB" id="A0A433VP22"/>
<protein>
    <submittedName>
        <fullName evidence="1">Uncharacterized protein</fullName>
    </submittedName>
</protein>
<name>A0A433VP22_9CYAN</name>
<dbReference type="RefSeq" id="WP_158632809.1">
    <property type="nucleotide sequence ID" value="NZ_RSCL01000004.1"/>
</dbReference>
<dbReference type="OrthoDB" id="495022at2"/>
<accession>A0A433VP22</accession>
<evidence type="ECO:0000313" key="1">
    <source>
        <dbReference type="EMBL" id="RUT07847.1"/>
    </source>
</evidence>
<reference evidence="1" key="1">
    <citation type="submission" date="2018-12" db="EMBL/GenBank/DDBJ databases">
        <authorList>
            <person name="Will S."/>
            <person name="Neumann-Schaal M."/>
            <person name="Henke P."/>
        </authorList>
    </citation>
    <scope>NUCLEOTIDE SEQUENCE</scope>
    <source>
        <strain evidence="1">PCC 7102</strain>
    </source>
</reference>
<dbReference type="EMBL" id="RSCL01000004">
    <property type="protein sequence ID" value="RUT07847.1"/>
    <property type="molecule type" value="Genomic_DNA"/>
</dbReference>
<organism evidence="1 2">
    <name type="scientific">Dulcicalothrix desertica PCC 7102</name>
    <dbReference type="NCBI Taxonomy" id="232991"/>
    <lineage>
        <taxon>Bacteria</taxon>
        <taxon>Bacillati</taxon>
        <taxon>Cyanobacteriota</taxon>
        <taxon>Cyanophyceae</taxon>
        <taxon>Nostocales</taxon>
        <taxon>Calotrichaceae</taxon>
        <taxon>Dulcicalothrix</taxon>
    </lineage>
</organism>